<proteinExistence type="inferred from homology"/>
<dbReference type="PROSITE" id="PS01011">
    <property type="entry name" value="FOLYLPOLYGLU_SYNT_1"/>
    <property type="match status" value="1"/>
</dbReference>
<protein>
    <recommendedName>
        <fullName evidence="12">Mur ligase central domain-containing protein</fullName>
    </recommendedName>
</protein>
<keyword evidence="11" id="KW-1185">Reference proteome</keyword>
<dbReference type="InterPro" id="IPR013221">
    <property type="entry name" value="Mur_ligase_cen"/>
</dbReference>
<dbReference type="InterPro" id="IPR004101">
    <property type="entry name" value="Mur_ligase_C"/>
</dbReference>
<dbReference type="Gene3D" id="3.90.190.20">
    <property type="entry name" value="Mur ligase, C-terminal domain"/>
    <property type="match status" value="1"/>
</dbReference>
<dbReference type="OrthoDB" id="7848332at2759"/>
<gene>
    <name evidence="10" type="ORF">CBR_g49195</name>
</gene>
<dbReference type="AlphaFoldDB" id="A0A388M4H7"/>
<dbReference type="PANTHER" id="PTHR11136">
    <property type="entry name" value="FOLYLPOLYGLUTAMATE SYNTHASE-RELATED"/>
    <property type="match status" value="1"/>
</dbReference>
<evidence type="ECO:0000256" key="5">
    <source>
        <dbReference type="ARBA" id="ARBA00022840"/>
    </source>
</evidence>
<evidence type="ECO:0000313" key="11">
    <source>
        <dbReference type="Proteomes" id="UP000265515"/>
    </source>
</evidence>
<evidence type="ECO:0000256" key="1">
    <source>
        <dbReference type="ARBA" id="ARBA00008276"/>
    </source>
</evidence>
<evidence type="ECO:0000259" key="9">
    <source>
        <dbReference type="Pfam" id="PF08245"/>
    </source>
</evidence>
<keyword evidence="2" id="KW-0436">Ligase</keyword>
<dbReference type="GO" id="GO:0046872">
    <property type="term" value="F:metal ion binding"/>
    <property type="evidence" value="ECO:0007669"/>
    <property type="project" value="UniProtKB-KW"/>
</dbReference>
<dbReference type="GO" id="GO:0005524">
    <property type="term" value="F:ATP binding"/>
    <property type="evidence" value="ECO:0007669"/>
    <property type="project" value="UniProtKB-KW"/>
</dbReference>
<feature type="compositionally biased region" description="Basic and acidic residues" evidence="7">
    <location>
        <begin position="200"/>
        <end position="211"/>
    </location>
</feature>
<evidence type="ECO:0000256" key="4">
    <source>
        <dbReference type="ARBA" id="ARBA00022741"/>
    </source>
</evidence>
<dbReference type="InterPro" id="IPR001645">
    <property type="entry name" value="Folylpolyglutamate_synth"/>
</dbReference>
<dbReference type="Pfam" id="PF08245">
    <property type="entry name" value="Mur_ligase_M"/>
    <property type="match status" value="1"/>
</dbReference>
<dbReference type="Gene3D" id="3.40.1190.10">
    <property type="entry name" value="Mur-like, catalytic domain"/>
    <property type="match status" value="1"/>
</dbReference>
<dbReference type="PROSITE" id="PS00092">
    <property type="entry name" value="N6_MTASE"/>
    <property type="match status" value="1"/>
</dbReference>
<dbReference type="SUPFAM" id="SSF53335">
    <property type="entry name" value="S-adenosyl-L-methionine-dependent methyltransferases"/>
    <property type="match status" value="1"/>
</dbReference>
<dbReference type="GO" id="GO:0032259">
    <property type="term" value="P:methylation"/>
    <property type="evidence" value="ECO:0007669"/>
    <property type="project" value="InterPro"/>
</dbReference>
<name>A0A388M4H7_CHABU</name>
<evidence type="ECO:0000256" key="3">
    <source>
        <dbReference type="ARBA" id="ARBA00022723"/>
    </source>
</evidence>
<dbReference type="Gene3D" id="3.40.50.150">
    <property type="entry name" value="Vaccinia Virus protein VP39"/>
    <property type="match status" value="1"/>
</dbReference>
<comment type="similarity">
    <text evidence="1">Belongs to the folylpolyglutamate synthase family.</text>
</comment>
<feature type="compositionally biased region" description="Basic and acidic residues" evidence="7">
    <location>
        <begin position="182"/>
        <end position="191"/>
    </location>
</feature>
<feature type="region of interest" description="Disordered" evidence="7">
    <location>
        <begin position="877"/>
        <end position="912"/>
    </location>
</feature>
<feature type="region of interest" description="Disordered" evidence="7">
    <location>
        <begin position="182"/>
        <end position="213"/>
    </location>
</feature>
<evidence type="ECO:0000256" key="2">
    <source>
        <dbReference type="ARBA" id="ARBA00022598"/>
    </source>
</evidence>
<dbReference type="CDD" id="cd02440">
    <property type="entry name" value="AdoMet_MTases"/>
    <property type="match status" value="1"/>
</dbReference>
<evidence type="ECO:0000256" key="7">
    <source>
        <dbReference type="SAM" id="MobiDB-lite"/>
    </source>
</evidence>
<dbReference type="InterPro" id="IPR018109">
    <property type="entry name" value="Folylpolyglutamate_synth_CS"/>
</dbReference>
<feature type="domain" description="Mur ligase C-terminal" evidence="8">
    <location>
        <begin position="649"/>
        <end position="780"/>
    </location>
</feature>
<evidence type="ECO:0000259" key="8">
    <source>
        <dbReference type="Pfam" id="PF02875"/>
    </source>
</evidence>
<dbReference type="InterPro" id="IPR029063">
    <property type="entry name" value="SAM-dependent_MTases_sf"/>
</dbReference>
<dbReference type="Pfam" id="PF06325">
    <property type="entry name" value="PrmA"/>
    <property type="match status" value="1"/>
</dbReference>
<dbReference type="GO" id="GO:0004326">
    <property type="term" value="F:tetrahydrofolylpolyglutamate synthase activity"/>
    <property type="evidence" value="ECO:0007669"/>
    <property type="project" value="InterPro"/>
</dbReference>
<dbReference type="PANTHER" id="PTHR11136:SF0">
    <property type="entry name" value="DIHYDROFOLATE SYNTHETASE-RELATED"/>
    <property type="match status" value="1"/>
</dbReference>
<dbReference type="GO" id="GO:0008841">
    <property type="term" value="F:dihydrofolate synthase activity"/>
    <property type="evidence" value="ECO:0007669"/>
    <property type="project" value="TreeGrafter"/>
</dbReference>
<keyword evidence="5" id="KW-0067">ATP-binding</keyword>
<evidence type="ECO:0000313" key="10">
    <source>
        <dbReference type="EMBL" id="GBG89405.1"/>
    </source>
</evidence>
<evidence type="ECO:0008006" key="12">
    <source>
        <dbReference type="Google" id="ProtNLM"/>
    </source>
</evidence>
<dbReference type="GO" id="GO:0003676">
    <property type="term" value="F:nucleic acid binding"/>
    <property type="evidence" value="ECO:0007669"/>
    <property type="project" value="InterPro"/>
</dbReference>
<dbReference type="GO" id="GO:0005737">
    <property type="term" value="C:cytoplasm"/>
    <property type="evidence" value="ECO:0007669"/>
    <property type="project" value="TreeGrafter"/>
</dbReference>
<dbReference type="PROSITE" id="PS01012">
    <property type="entry name" value="FOLYLPOLYGLU_SYNT_2"/>
    <property type="match status" value="1"/>
</dbReference>
<feature type="compositionally biased region" description="Low complexity" evidence="7">
    <location>
        <begin position="898"/>
        <end position="912"/>
    </location>
</feature>
<organism evidence="10 11">
    <name type="scientific">Chara braunii</name>
    <name type="common">Braun's stonewort</name>
    <dbReference type="NCBI Taxonomy" id="69332"/>
    <lineage>
        <taxon>Eukaryota</taxon>
        <taxon>Viridiplantae</taxon>
        <taxon>Streptophyta</taxon>
        <taxon>Charophyceae</taxon>
        <taxon>Charales</taxon>
        <taxon>Characeae</taxon>
        <taxon>Chara</taxon>
    </lineage>
</organism>
<dbReference type="Gramene" id="GBG89405">
    <property type="protein sequence ID" value="GBG89405"/>
    <property type="gene ID" value="CBR_g49195"/>
</dbReference>
<dbReference type="SUPFAM" id="SSF53244">
    <property type="entry name" value="MurD-like peptide ligases, peptide-binding domain"/>
    <property type="match status" value="1"/>
</dbReference>
<dbReference type="STRING" id="69332.A0A388M4H7"/>
<dbReference type="SUPFAM" id="SSF53623">
    <property type="entry name" value="MurD-like peptide ligases, catalytic domain"/>
    <property type="match status" value="1"/>
</dbReference>
<dbReference type="Proteomes" id="UP000265515">
    <property type="component" value="Unassembled WGS sequence"/>
</dbReference>
<keyword evidence="6" id="KW-0460">Magnesium</keyword>
<accession>A0A388M4H7</accession>
<feature type="domain" description="Mur ligase central" evidence="9">
    <location>
        <begin position="352"/>
        <end position="534"/>
    </location>
</feature>
<dbReference type="InterPro" id="IPR002052">
    <property type="entry name" value="DNA_methylase_N6_adenine_CS"/>
</dbReference>
<dbReference type="EMBL" id="BFEA01000734">
    <property type="protein sequence ID" value="GBG89405.1"/>
    <property type="molecule type" value="Genomic_DNA"/>
</dbReference>
<dbReference type="NCBIfam" id="TIGR01499">
    <property type="entry name" value="folC"/>
    <property type="match status" value="1"/>
</dbReference>
<feature type="region of interest" description="Disordered" evidence="7">
    <location>
        <begin position="793"/>
        <end position="845"/>
    </location>
</feature>
<sequence length="970" mass="103220">MKLKQLQSMLEDVEQFESPNVELEQYPTGAHIAARMMYTVATTFGDIEGKVVVDLGCGCGVLAIAASLLGAAHVIGVDVDTDALDLAKANCENLEVDKVEFVLADVASLGWRDSVIKSVDVVVMNPPFGTRRKGADMQFLRAALSMAGSSVYSLHKSSTRQHVQRVAIAELGAASRRCDLLRPNDSRRDDGADLDQVPSEVEHLGRSREEAESSASSRFPQSCLWRSVRSRNFDELWPRGSPCLGSAFLPQLAPARCLTGVGIQTSTMCAGSQLPRGVVGGPWGDECGEEGDGHSKRLSAALAYLETFINLERRGLPAGGGMDSDKGLDLMRMRLLVQRLGDPVRKYKVVHVAGTKGKGSIVAFVSSILRAAGYRVGTYTSPHVMSLLERITTNEDGAPISEEEFASLVDDHRSVIDAVHMEVDRSLTFFEVVTALAYVHFARTRVDVAVVETGLGGARDATNVIPEDSLSCAVVSAIGYEHTDVLGETIELIAQAKGGIIKPKKPVVLSKQDEEPVERIIASVANAQESLLTLAREPLIFATRVAAGPRALSKNPSLKETVDFAVPCLETLVDGEAVQALCRDSTCGRGAVESRGSWSANAVNLGLVGAHQVENACTAVCVAHILRSQGWVLPDGAIRQGLERARLLGRFQVLSANDIGIPWLNNITIVLDGAHTPASARALATLMQEQFPSKKLIFLVGMAKDKDHSAFAHSILQRCQPVAVILTEAQVLGSFHRTMPSVKLLELWRQAFHALSATNSIDRAQATAEAIVRSLPQGVVQVSEGAKDAALPTKGVTQGIPDGGVEGAADPAKARMRPSRQGGGRGGLEQVQGQENGIGAGVASDPSRGWRQVQIFEKRTVWQALELARALLAETPSETISRRSAQTSHSATDLNLRSSCGSGSASPSMASLESPLASLGNLVASTSDDNLGSTSESSMGVVCVTGSIHLVGDVLKLIKGGEGRDRRTSS</sequence>
<keyword evidence="4" id="KW-0547">Nucleotide-binding</keyword>
<reference evidence="10 11" key="1">
    <citation type="journal article" date="2018" name="Cell">
        <title>The Chara Genome: Secondary Complexity and Implications for Plant Terrestrialization.</title>
        <authorList>
            <person name="Nishiyama T."/>
            <person name="Sakayama H."/>
            <person name="Vries J.D."/>
            <person name="Buschmann H."/>
            <person name="Saint-Marcoux D."/>
            <person name="Ullrich K.K."/>
            <person name="Haas F.B."/>
            <person name="Vanderstraeten L."/>
            <person name="Becker D."/>
            <person name="Lang D."/>
            <person name="Vosolsobe S."/>
            <person name="Rombauts S."/>
            <person name="Wilhelmsson P.K.I."/>
            <person name="Janitza P."/>
            <person name="Kern R."/>
            <person name="Heyl A."/>
            <person name="Rumpler F."/>
            <person name="Villalobos L.I.A.C."/>
            <person name="Clay J.M."/>
            <person name="Skokan R."/>
            <person name="Toyoda A."/>
            <person name="Suzuki Y."/>
            <person name="Kagoshima H."/>
            <person name="Schijlen E."/>
            <person name="Tajeshwar N."/>
            <person name="Catarino B."/>
            <person name="Hetherington A.J."/>
            <person name="Saltykova A."/>
            <person name="Bonnot C."/>
            <person name="Breuninger H."/>
            <person name="Symeonidi A."/>
            <person name="Radhakrishnan G.V."/>
            <person name="Van Nieuwerburgh F."/>
            <person name="Deforce D."/>
            <person name="Chang C."/>
            <person name="Karol K.G."/>
            <person name="Hedrich R."/>
            <person name="Ulvskov P."/>
            <person name="Glockner G."/>
            <person name="Delwiche C.F."/>
            <person name="Petrasek J."/>
            <person name="Van de Peer Y."/>
            <person name="Friml J."/>
            <person name="Beilby M."/>
            <person name="Dolan L."/>
            <person name="Kohara Y."/>
            <person name="Sugano S."/>
            <person name="Fujiyama A."/>
            <person name="Delaux P.-M."/>
            <person name="Quint M."/>
            <person name="TheiBen G."/>
            <person name="Hagemann M."/>
            <person name="Harholt J."/>
            <person name="Dunand C."/>
            <person name="Zachgo S."/>
            <person name="Langdale J."/>
            <person name="Maumus F."/>
            <person name="Straeten D.V.D."/>
            <person name="Gould S.B."/>
            <person name="Rensing S.A."/>
        </authorList>
    </citation>
    <scope>NUCLEOTIDE SEQUENCE [LARGE SCALE GENOMIC DNA]</scope>
    <source>
        <strain evidence="10 11">S276</strain>
    </source>
</reference>
<dbReference type="GO" id="GO:0008168">
    <property type="term" value="F:methyltransferase activity"/>
    <property type="evidence" value="ECO:0007669"/>
    <property type="project" value="InterPro"/>
</dbReference>
<dbReference type="InterPro" id="IPR036565">
    <property type="entry name" value="Mur-like_cat_sf"/>
</dbReference>
<dbReference type="Pfam" id="PF02875">
    <property type="entry name" value="Mur_ligase_C"/>
    <property type="match status" value="1"/>
</dbReference>
<evidence type="ECO:0000256" key="6">
    <source>
        <dbReference type="ARBA" id="ARBA00022842"/>
    </source>
</evidence>
<keyword evidence="3" id="KW-0479">Metal-binding</keyword>
<comment type="caution">
    <text evidence="10">The sequence shown here is derived from an EMBL/GenBank/DDBJ whole genome shotgun (WGS) entry which is preliminary data.</text>
</comment>
<dbReference type="InterPro" id="IPR036615">
    <property type="entry name" value="Mur_ligase_C_dom_sf"/>
</dbReference>
<feature type="compositionally biased region" description="Polar residues" evidence="7">
    <location>
        <begin position="877"/>
        <end position="897"/>
    </location>
</feature>